<feature type="repeat" description="ANK" evidence="4">
    <location>
        <begin position="588"/>
        <end position="620"/>
    </location>
</feature>
<keyword evidence="2 4" id="KW-0040">ANK repeat</keyword>
<dbReference type="GO" id="GO:0045087">
    <property type="term" value="P:innate immune response"/>
    <property type="evidence" value="ECO:0007669"/>
    <property type="project" value="TreeGrafter"/>
</dbReference>
<feature type="repeat" description="ANK" evidence="4">
    <location>
        <begin position="1285"/>
        <end position="1317"/>
    </location>
</feature>
<feature type="coiled-coil region" evidence="6">
    <location>
        <begin position="2333"/>
        <end position="2360"/>
    </location>
</feature>
<dbReference type="InterPro" id="IPR036612">
    <property type="entry name" value="KH_dom_type_1_sf"/>
</dbReference>
<keyword evidence="3 6" id="KW-0175">Coiled coil</keyword>
<dbReference type="WBParaSite" id="PgR159_g004_t07">
    <property type="protein sequence ID" value="PgR159_g004_t07"/>
    <property type="gene ID" value="PgR159_g004"/>
</dbReference>
<dbReference type="PANTHER" id="PTHR23206">
    <property type="entry name" value="MASK PROTEIN"/>
    <property type="match status" value="1"/>
</dbReference>
<dbReference type="InterPro" id="IPR047373">
    <property type="entry name" value="KH-I_MASK"/>
</dbReference>
<evidence type="ECO:0000256" key="3">
    <source>
        <dbReference type="ARBA" id="ARBA00023054"/>
    </source>
</evidence>
<evidence type="ECO:0000313" key="11">
    <source>
        <dbReference type="WBParaSite" id="PgR159_g004_t07"/>
    </source>
</evidence>
<evidence type="ECO:0000256" key="5">
    <source>
        <dbReference type="PROSITE-ProRule" id="PRU00117"/>
    </source>
</evidence>
<name>A0A915CHF4_PARUN</name>
<dbReference type="Gene3D" id="3.30.1370.10">
    <property type="entry name" value="K Homology domain, type 1"/>
    <property type="match status" value="1"/>
</dbReference>
<feature type="region of interest" description="Disordered" evidence="7">
    <location>
        <begin position="1919"/>
        <end position="2025"/>
    </location>
</feature>
<feature type="repeat" description="ANK" evidence="4">
    <location>
        <begin position="349"/>
        <end position="381"/>
    </location>
</feature>
<evidence type="ECO:0000256" key="7">
    <source>
        <dbReference type="SAM" id="MobiDB-lite"/>
    </source>
</evidence>
<feature type="repeat" description="ANK" evidence="4">
    <location>
        <begin position="1420"/>
        <end position="1452"/>
    </location>
</feature>
<feature type="region of interest" description="Disordered" evidence="7">
    <location>
        <begin position="964"/>
        <end position="1021"/>
    </location>
</feature>
<keyword evidence="5" id="KW-0694">RNA-binding</keyword>
<feature type="compositionally biased region" description="Basic residues" evidence="7">
    <location>
        <begin position="1540"/>
        <end position="1560"/>
    </location>
</feature>
<dbReference type="GO" id="GO:0005737">
    <property type="term" value="C:cytoplasm"/>
    <property type="evidence" value="ECO:0007669"/>
    <property type="project" value="TreeGrafter"/>
</dbReference>
<feature type="compositionally biased region" description="Basic and acidic residues" evidence="7">
    <location>
        <begin position="1582"/>
        <end position="1610"/>
    </location>
</feature>
<feature type="region of interest" description="Disordered" evidence="7">
    <location>
        <begin position="211"/>
        <end position="245"/>
    </location>
</feature>
<evidence type="ECO:0000256" key="2">
    <source>
        <dbReference type="ARBA" id="ARBA00023043"/>
    </source>
</evidence>
<dbReference type="Pfam" id="PF00023">
    <property type="entry name" value="Ank"/>
    <property type="match status" value="2"/>
</dbReference>
<evidence type="ECO:0000256" key="4">
    <source>
        <dbReference type="PROSITE-ProRule" id="PRU00023"/>
    </source>
</evidence>
<feature type="repeat" description="ANK" evidence="4">
    <location>
        <begin position="283"/>
        <end position="315"/>
    </location>
</feature>
<feature type="compositionally biased region" description="Low complexity" evidence="7">
    <location>
        <begin position="2002"/>
        <end position="2024"/>
    </location>
</feature>
<feature type="repeat" description="ANK" evidence="4">
    <location>
        <begin position="1150"/>
        <end position="1182"/>
    </location>
</feature>
<reference evidence="10 11" key="1">
    <citation type="submission" date="2022-11" db="UniProtKB">
        <authorList>
            <consortium name="WormBaseParasite"/>
        </authorList>
    </citation>
    <scope>IDENTIFICATION</scope>
</reference>
<feature type="repeat" description="ANK" evidence="4">
    <location>
        <begin position="388"/>
        <end position="420"/>
    </location>
</feature>
<feature type="compositionally biased region" description="Polar residues" evidence="7">
    <location>
        <begin position="1668"/>
        <end position="1699"/>
    </location>
</feature>
<dbReference type="InterPro" id="IPR004088">
    <property type="entry name" value="KH_dom_type_1"/>
</dbReference>
<dbReference type="WBParaSite" id="PgR159_g004_t06">
    <property type="protein sequence ID" value="PgR159_g004_t06"/>
    <property type="gene ID" value="PgR159_g004"/>
</dbReference>
<feature type="repeat" description="ANK" evidence="4">
    <location>
        <begin position="655"/>
        <end position="687"/>
    </location>
</feature>
<sequence length="2462" mass="258886">MDEVNAVGGVSPSGKKKAASAGSSTTNVPVKVRASNAKRHTRLRIIADLQPFLPLLPDISAIDLKNQEHLFHILYSAGVTASLSLHKWLSVSATNQLPRMYTKSGITSCTGGCKEDSWVERTPLPKQLTLAAGQCVIPFGPDDAEALKTLSRSGLLDDAVETLRQIPVVREDLTGLSDAELAAATLITPDIAAAALGAFASATIRRPPTRTVESLMASSQDPGATTGGQDSTDEESLELNYSDEDHDDNGDSLLGLACSAGYTDLAKQLVSLRGSANYTSGNNDCTPLMEACSAGHIDIVKYLLGHGADVNTLSATQNTALIYAAAAGHVDCVNALLDYDCNIDARNENGHCALMEAASSGYLDVVKALVNAGASSVSMSSQCEFKVGLESPLTLAAYKGHLEIVKYLLEKGGDKDRQEELHTALMEASMDGHYEVARLLLDHGAPVNLTSDSFESPLTLAACGGHAKLVELLLDRGAEMEEPNDEGYTPLMEASREGHLDVARILLDRGAQTNTQTDETGETALTLAACGGFKEVVELLVRRGADLDLGANTPLMEAAQEGHLETVQFILAENAKRNGLPVDATTATNDTALTYAAENGHMDVCAALIESGANVDHEAEGGRTALMKAAKNGNYGVVQFLIMRGAQVNKVSSSNDATALSLACANGHWEIVRLLLDHGADPSHIMKDGMTCMIEASRNGHTRVVETLLNWHGVPVSGRCSAAAAAAAKSSSLQNSRLKKVTRRGASKKATATSQPKVECAEKSLNSSTATVEGGGGAAGGMGAADAAPHSPFNLESQLLATAHNLSSSASVPGTNIPTHLLAHYYQQNAAINPDELRGMIAGMAAMAAQSNSQPNDRLFAQIAEKALRGTMGAFAGNDLVGGLSDMKVHQQFSEMLKQQFSILAGRQKDALAATLPATEVPPDSGQGDNSSCSASATSSPSPPMVACCETTAAHAAAQSLPAGTQVTATTKRKNSVSADQSKSGTSTTRGAQPKKVSKSTATFDEGTDGGAVNQSPSSNVKFPVPLAPVMTANVSRETYGLPSPMALKQTLTATAALIRSKIAPNAVPAESLVEDAFSSVKAATVRSRRTLSEGAAQESESHHCQSSEALSCDTDVENESLSEDRPTKRSHPPNIGTTSFDVDMQTDSNHDTALTLAASGGHDTLVELLIARGADIEHHDKKGFTPLILAATGGHANVVELLLNAGANIEAQSERTKDTALSLACSGGRKEVVDLLIKRGANKEHRNVSDYTPLSLAASGGYVDIIVMLLNAGAEINSRTGSKLGISPLMLAAMNGHAAATKLLLERGSDINAHIETNRNTALTLACFQGRTEVVRLLLEYNANVEHRAKTGLTPLMEAANGGYVDVGELLLEAGADPNTAPVPTSRDTALTIAADKGHHKFVEMLIHAGAQIDAHNKKGCTALWLACHGGHLETAQTLVKHDADVDARDNRRVSPLIIAFRKGHVKLVKYMVRHVQQFPSDQECYRFLATVTDKEHLSKCHQCMEAIVTAKDRQAAEANRAAESLLEILAKEEEQAKSKKLSKQRQNEKKKARRRAKKNAVDESEKSGKAAEVEEPPTANDERVSLEEGDADNDKVSVGERADEDACKLDTNAEESDLPRVPSVPSNTANEIIKMSPPPISSTPPTRINIAHSSGAKSSRHRNRNESGNLKANSSNPTLSKVSPPVKQNNAPSSSETEWMKATSRRKEGNRGVLARASTNPSIGGASTKDEFSSTNMSAWRHVDVAKRRSHRLSVSSSLIARVIGRAGGNINAIREATGAYIEVEKQSGKKEQHDRQITIKGSETALRQAVEMINGLITDSECTVSDVIRRVTSSAGTSSASSSLAEELAPPRQMAISSSLPSGVTAVPTLVKKPPAALPTSAASAEATTLKKTVVMPPQVTTNVWAQRAAQRQKMVSAIGSEKKQKAASSQMVEQQEQQAAKGDVPLSKASMDLGGSIVPPTDVGTIGERSRKPDQTSWEPPSDEVNVKQENSTFSKAPGTRPSPGSTPSSPMSSAGVSPPLSMNANGPIAASKTIPVAVGVIELSNNSETGKDFARAPGAGVSVSANLGFGDIGNSMPKKSVKTTVTADPSRSGALNDGGFLPHGIGVSAPSVDPLANIWSDYNPVGSTNSVVGWSSTSGGTTSVATGLGATATLPVASGLLASSSQPSLGVLNDRAELAARSEPLELAHNIAQLRAHANSAAGSIGDEDSGAMRGFGSDTIPSGCAARSAFSSEPPFQWRNEPVISTQRPNTSQSLFPDRDNTWINQVAMQLAGNQTDVSSGGDCFSNPFSHLPTPIGYPPSAAYSKDPPLSHIHQHSQPTQPQPYNRVRLQQAAQAASNEYENLSILLNSLNMTVRPPHTAGMSTSRIDNADYGGTYHATRTALNTSIPPPPFFSAQVPPPSTQNSAQLASSTLFGGNWPMPPNYGPPSQAPGAVGDTTLLSQTTNRSQWNGYGWQ</sequence>
<proteinExistence type="predicted"/>
<dbReference type="SUPFAM" id="SSF54791">
    <property type="entry name" value="Eukaryotic type KH-domain (KH-domain type I)"/>
    <property type="match status" value="1"/>
</dbReference>
<feature type="compositionally biased region" description="Low complexity" evidence="7">
    <location>
        <begin position="1"/>
        <end position="24"/>
    </location>
</feature>
<keyword evidence="9" id="KW-1185">Reference proteome</keyword>
<feature type="compositionally biased region" description="Low complexity" evidence="7">
    <location>
        <begin position="931"/>
        <end position="940"/>
    </location>
</feature>
<feature type="compositionally biased region" description="Basic and acidic residues" evidence="7">
    <location>
        <begin position="1561"/>
        <end position="1574"/>
    </location>
</feature>
<evidence type="ECO:0000313" key="9">
    <source>
        <dbReference type="Proteomes" id="UP000887569"/>
    </source>
</evidence>
<dbReference type="SUPFAM" id="SSF48403">
    <property type="entry name" value="Ankyrin repeat"/>
    <property type="match status" value="3"/>
</dbReference>
<feature type="compositionally biased region" description="Polar residues" evidence="7">
    <location>
        <begin position="964"/>
        <end position="991"/>
    </location>
</feature>
<feature type="region of interest" description="Disordered" evidence="7">
    <location>
        <begin position="734"/>
        <end position="774"/>
    </location>
</feature>
<feature type="region of interest" description="Disordered" evidence="7">
    <location>
        <begin position="1"/>
        <end position="28"/>
    </location>
</feature>
<feature type="repeat" description="ANK" evidence="4">
    <location>
        <begin position="316"/>
        <end position="348"/>
    </location>
</feature>
<dbReference type="Pfam" id="PF12796">
    <property type="entry name" value="Ank_2"/>
    <property type="match status" value="10"/>
</dbReference>
<feature type="compositionally biased region" description="Polar residues" evidence="7">
    <location>
        <begin position="1930"/>
        <end position="1942"/>
    </location>
</feature>
<feature type="repeat" description="ANK" evidence="4">
    <location>
        <begin position="1352"/>
        <end position="1384"/>
    </location>
</feature>
<feature type="compositionally biased region" description="Acidic residues" evidence="7">
    <location>
        <begin position="231"/>
        <end position="245"/>
    </location>
</feature>
<feature type="region of interest" description="Disordered" evidence="7">
    <location>
        <begin position="1092"/>
        <end position="1142"/>
    </location>
</feature>
<dbReference type="InterPro" id="IPR002110">
    <property type="entry name" value="Ankyrin_rpt"/>
</dbReference>
<feature type="compositionally biased region" description="Pro residues" evidence="7">
    <location>
        <begin position="2394"/>
        <end position="2408"/>
    </location>
</feature>
<feature type="repeat" description="ANK" evidence="4">
    <location>
        <begin position="1250"/>
        <end position="1282"/>
    </location>
</feature>
<evidence type="ECO:0000256" key="6">
    <source>
        <dbReference type="SAM" id="Coils"/>
    </source>
</evidence>
<dbReference type="PROSITE" id="PS50297">
    <property type="entry name" value="ANK_REP_REGION"/>
    <property type="match status" value="19"/>
</dbReference>
<organism evidence="9 10">
    <name type="scientific">Parascaris univalens</name>
    <name type="common">Nematode worm</name>
    <dbReference type="NCBI Taxonomy" id="6257"/>
    <lineage>
        <taxon>Eukaryota</taxon>
        <taxon>Metazoa</taxon>
        <taxon>Ecdysozoa</taxon>
        <taxon>Nematoda</taxon>
        <taxon>Chromadorea</taxon>
        <taxon>Rhabditida</taxon>
        <taxon>Spirurina</taxon>
        <taxon>Ascaridomorpha</taxon>
        <taxon>Ascaridoidea</taxon>
        <taxon>Ascarididae</taxon>
        <taxon>Parascaris</taxon>
    </lineage>
</organism>
<dbReference type="InterPro" id="IPR051631">
    <property type="entry name" value="Ankyrin-KH/SAM_domain"/>
</dbReference>
<dbReference type="PANTHER" id="PTHR23206:SF8">
    <property type="entry name" value="ANKYRIN REPEAT AND KH DOMAIN-CONTAINING 1"/>
    <property type="match status" value="1"/>
</dbReference>
<dbReference type="PROSITE" id="PS50084">
    <property type="entry name" value="KH_TYPE_1"/>
    <property type="match status" value="1"/>
</dbReference>
<dbReference type="InterPro" id="IPR036770">
    <property type="entry name" value="Ankyrin_rpt-contain_sf"/>
</dbReference>
<feature type="repeat" description="ANK" evidence="4">
    <location>
        <begin position="1387"/>
        <end position="1419"/>
    </location>
</feature>
<dbReference type="InterPro" id="IPR004087">
    <property type="entry name" value="KH_dom"/>
</dbReference>
<evidence type="ECO:0000256" key="1">
    <source>
        <dbReference type="ARBA" id="ARBA00022737"/>
    </source>
</evidence>
<dbReference type="GO" id="GO:0003723">
    <property type="term" value="F:RNA binding"/>
    <property type="evidence" value="ECO:0007669"/>
    <property type="project" value="UniProtKB-UniRule"/>
</dbReference>
<evidence type="ECO:0000313" key="10">
    <source>
        <dbReference type="WBParaSite" id="PgR159_g004_t06"/>
    </source>
</evidence>
<dbReference type="SMART" id="SM00322">
    <property type="entry name" value="KH"/>
    <property type="match status" value="1"/>
</dbReference>
<dbReference type="Pfam" id="PF00013">
    <property type="entry name" value="KH_1"/>
    <property type="match status" value="1"/>
</dbReference>
<dbReference type="Proteomes" id="UP000887569">
    <property type="component" value="Unplaced"/>
</dbReference>
<feature type="repeat" description="ANK" evidence="4">
    <location>
        <begin position="1217"/>
        <end position="1249"/>
    </location>
</feature>
<dbReference type="PROSITE" id="PS50088">
    <property type="entry name" value="ANK_REPEAT"/>
    <property type="match status" value="20"/>
</dbReference>
<feature type="repeat" description="ANK" evidence="4">
    <location>
        <begin position="520"/>
        <end position="552"/>
    </location>
</feature>
<feature type="repeat" description="ANK" evidence="4">
    <location>
        <begin position="453"/>
        <end position="485"/>
    </location>
</feature>
<feature type="region of interest" description="Disordered" evidence="7">
    <location>
        <begin position="918"/>
        <end position="945"/>
    </location>
</feature>
<feature type="region of interest" description="Disordered" evidence="7">
    <location>
        <begin position="1536"/>
        <end position="1712"/>
    </location>
</feature>
<feature type="compositionally biased region" description="Basic residues" evidence="7">
    <location>
        <begin position="737"/>
        <end position="747"/>
    </location>
</feature>
<dbReference type="PRINTS" id="PR01415">
    <property type="entry name" value="ANKYRIN"/>
</dbReference>
<dbReference type="FunFam" id="1.25.40.20:FF:000041">
    <property type="entry name" value="ankyrin repeat and KH domain-containing protein 1 isoform X1"/>
    <property type="match status" value="1"/>
</dbReference>
<feature type="domain" description="K Homology" evidence="8">
    <location>
        <begin position="1749"/>
        <end position="1821"/>
    </location>
</feature>
<feature type="region of interest" description="Disordered" evidence="7">
    <location>
        <begin position="2390"/>
        <end position="2414"/>
    </location>
</feature>
<feature type="repeat" description="ANK" evidence="4">
    <location>
        <begin position="420"/>
        <end position="452"/>
    </location>
</feature>
<dbReference type="CDD" id="cd22404">
    <property type="entry name" value="KH-I_MASK"/>
    <property type="match status" value="1"/>
</dbReference>
<accession>A0A915CHF4</accession>
<feature type="repeat" description="ANK" evidence="4">
    <location>
        <begin position="1319"/>
        <end position="1351"/>
    </location>
</feature>
<keyword evidence="1" id="KW-0677">Repeat</keyword>
<feature type="repeat" description="ANK" evidence="4">
    <location>
        <begin position="621"/>
        <end position="653"/>
    </location>
</feature>
<feature type="repeat" description="ANK" evidence="4">
    <location>
        <begin position="486"/>
        <end position="518"/>
    </location>
</feature>
<dbReference type="Gene3D" id="1.25.40.20">
    <property type="entry name" value="Ankyrin repeat-containing domain"/>
    <property type="match status" value="7"/>
</dbReference>
<protein>
    <submittedName>
        <fullName evidence="10 11">K Homology domain-containing protein</fullName>
    </submittedName>
</protein>
<dbReference type="SMART" id="SM00248">
    <property type="entry name" value="ANK"/>
    <property type="match status" value="24"/>
</dbReference>
<feature type="compositionally biased region" description="Polar residues" evidence="7">
    <location>
        <begin position="216"/>
        <end position="230"/>
    </location>
</feature>
<evidence type="ECO:0000259" key="8">
    <source>
        <dbReference type="SMART" id="SM00322"/>
    </source>
</evidence>
<feature type="repeat" description="ANK" evidence="4">
    <location>
        <begin position="1183"/>
        <end position="1215"/>
    </location>
</feature>